<keyword evidence="1" id="KW-1133">Transmembrane helix</keyword>
<evidence type="ECO:0000259" key="2">
    <source>
        <dbReference type="Pfam" id="PF09972"/>
    </source>
</evidence>
<feature type="transmembrane region" description="Helical" evidence="1">
    <location>
        <begin position="477"/>
        <end position="496"/>
    </location>
</feature>
<feature type="domain" description="DUF2207" evidence="2">
    <location>
        <begin position="28"/>
        <end position="209"/>
    </location>
</feature>
<dbReference type="RefSeq" id="WP_037616131.1">
    <property type="nucleotide sequence ID" value="NZ_JPEN01000055.1"/>
</dbReference>
<dbReference type="InterPro" id="IPR018702">
    <property type="entry name" value="DUF2207"/>
</dbReference>
<evidence type="ECO:0000259" key="3">
    <source>
        <dbReference type="Pfam" id="PF20990"/>
    </source>
</evidence>
<evidence type="ECO:0008006" key="6">
    <source>
        <dbReference type="Google" id="ProtNLM"/>
    </source>
</evidence>
<proteinExistence type="predicted"/>
<feature type="transmembrane region" description="Helical" evidence="1">
    <location>
        <begin position="250"/>
        <end position="270"/>
    </location>
</feature>
<dbReference type="Proteomes" id="UP000030019">
    <property type="component" value="Unassembled WGS sequence"/>
</dbReference>
<dbReference type="PATRIC" id="fig|176090.4.peg.843"/>
<name>A0A0A0DH93_9STRE</name>
<feature type="domain" description="Predicted membrane protein YciQ-like C-terminal" evidence="3">
    <location>
        <begin position="287"/>
        <end position="563"/>
    </location>
</feature>
<keyword evidence="1" id="KW-0812">Transmembrane</keyword>
<evidence type="ECO:0000313" key="4">
    <source>
        <dbReference type="EMBL" id="KGM37405.1"/>
    </source>
</evidence>
<gene>
    <name evidence="4" type="ORF">SSIN_0850</name>
</gene>
<keyword evidence="1" id="KW-0472">Membrane</keyword>
<comment type="caution">
    <text evidence="4">The sequence shown here is derived from an EMBL/GenBank/DDBJ whole genome shotgun (WGS) entry which is preliminary data.</text>
</comment>
<keyword evidence="5" id="KW-1185">Reference proteome</keyword>
<protein>
    <recommendedName>
        <fullName evidence="6">Threonine dehydratase</fullName>
    </recommendedName>
</protein>
<dbReference type="InterPro" id="IPR048389">
    <property type="entry name" value="YciQ-like_C"/>
</dbReference>
<evidence type="ECO:0000313" key="5">
    <source>
        <dbReference type="Proteomes" id="UP000030019"/>
    </source>
</evidence>
<reference evidence="4 5" key="1">
    <citation type="submission" date="2014-06" db="EMBL/GenBank/DDBJ databases">
        <authorList>
            <person name="Teng J.L."/>
            <person name="Huang Y."/>
            <person name="Tse H."/>
            <person name="Lau S.K."/>
            <person name="Woo P.C."/>
        </authorList>
    </citation>
    <scope>NUCLEOTIDE SEQUENCE [LARGE SCALE GENOMIC DNA]</scope>
    <source>
        <strain evidence="4 5">HKU4</strain>
    </source>
</reference>
<dbReference type="EMBL" id="JPEN01000055">
    <property type="protein sequence ID" value="KGM37405.1"/>
    <property type="molecule type" value="Genomic_DNA"/>
</dbReference>
<dbReference type="STRING" id="176090.SSIN_0850"/>
<sequence length="631" mass="70640">MKKYLSGIFVLLLSFFFVGTVSALDYQIQSYQGDLEIQANNTATYIEQVTYHFDDDYNGQIVSLGSAGKMPEGFSIASDPTVSVKTNGITKSNFEPQITDLGDGYEVKIYNAGQEGDTVTVTVTWKLSNLLFLHKDIAELKWTPISDWEEKIKSVRIKVWGLGSWSTTEMYAHTGYFGQPTVVERNGADYWIQLSHLPSGKKVELHGYWDRQALHQVAQNPTETDYLKKFQEIEEKIAAQTKFYHRSGEVYLPLFALFLLIASGICYLIFRSKIRPRKNFPKNARLYEAPQNLAPLVLAANIFAVDMEEVDPTNGGRACLKFENLVQASLLDLMDRGHIQLLGDADEPVLKLVSKEWLSDFEGQFLKMAFGKNKQVAVADLFEDYQISEDLYKNKKAKDEAQIRQIGSSIKNRFTANLQTLSDQVRLETQRLNLLDHYRPLNREEKLLFRTALAASFLSFGTSLLTFLVFLLALDGIIWSSIPLGGLAFLTGSLLIKDLQIYRRDGILSEEGAYDFYLWKSFANMLRDIAHLDKTEVEGIILWNRLLVYATLFGYADRVSRVMKLRQISLGNASMDGYVQYNLHPLFYASSHSFSNYGHVASTASHFSVSSGGSGGGGFSGGGGGGGGGAF</sequence>
<feature type="transmembrane region" description="Helical" evidence="1">
    <location>
        <begin position="447"/>
        <end position="471"/>
    </location>
</feature>
<dbReference type="Pfam" id="PF09972">
    <property type="entry name" value="DUF2207"/>
    <property type="match status" value="1"/>
</dbReference>
<dbReference type="AlphaFoldDB" id="A0A0A0DH93"/>
<dbReference type="Pfam" id="PF20990">
    <property type="entry name" value="DUF2207_C"/>
    <property type="match status" value="1"/>
</dbReference>
<accession>A0A0A0DH93</accession>
<organism evidence="4 5">
    <name type="scientific">Streptococcus sinensis</name>
    <dbReference type="NCBI Taxonomy" id="176090"/>
    <lineage>
        <taxon>Bacteria</taxon>
        <taxon>Bacillati</taxon>
        <taxon>Bacillota</taxon>
        <taxon>Bacilli</taxon>
        <taxon>Lactobacillales</taxon>
        <taxon>Streptococcaceae</taxon>
        <taxon>Streptococcus</taxon>
    </lineage>
</organism>
<dbReference type="eggNOG" id="COG4907">
    <property type="taxonomic scope" value="Bacteria"/>
</dbReference>
<evidence type="ECO:0000256" key="1">
    <source>
        <dbReference type="SAM" id="Phobius"/>
    </source>
</evidence>